<feature type="region of interest" description="Disordered" evidence="1">
    <location>
        <begin position="22"/>
        <end position="62"/>
    </location>
</feature>
<feature type="signal peptide" evidence="2">
    <location>
        <begin position="1"/>
        <end position="18"/>
    </location>
</feature>
<proteinExistence type="predicted"/>
<dbReference type="RefSeq" id="WP_169610579.1">
    <property type="nucleotide sequence ID" value="NZ_CP051682.1"/>
</dbReference>
<dbReference type="KEGG" id="mrob:HH214_19745"/>
<dbReference type="EMBL" id="CP051682">
    <property type="protein sequence ID" value="QJD97950.1"/>
    <property type="molecule type" value="Genomic_DNA"/>
</dbReference>
<reference evidence="3 4" key="1">
    <citation type="submission" date="2020-04" db="EMBL/GenBank/DDBJ databases">
        <title>Genome sequencing of novel species.</title>
        <authorList>
            <person name="Heo J."/>
            <person name="Kim S.-J."/>
            <person name="Kim J.-S."/>
            <person name="Hong S.-B."/>
            <person name="Kwon S.-W."/>
        </authorList>
    </citation>
    <scope>NUCLEOTIDE SEQUENCE [LARGE SCALE GENOMIC DNA]</scope>
    <source>
        <strain evidence="3 4">F39-2</strain>
    </source>
</reference>
<evidence type="ECO:0000313" key="3">
    <source>
        <dbReference type="EMBL" id="QJD97950.1"/>
    </source>
</evidence>
<dbReference type="PROSITE" id="PS51257">
    <property type="entry name" value="PROKAR_LIPOPROTEIN"/>
    <property type="match status" value="1"/>
</dbReference>
<keyword evidence="4" id="KW-1185">Reference proteome</keyword>
<sequence>MKNLIKAGLLAITVLSLASCSGNGAKSNSYDSVATRTDSSSTSSNVDTMAKADTAKADTTKK</sequence>
<evidence type="ECO:0000313" key="4">
    <source>
        <dbReference type="Proteomes" id="UP000503278"/>
    </source>
</evidence>
<dbReference type="AlphaFoldDB" id="A0A7L5E3M3"/>
<accession>A0A7L5E3M3</accession>
<feature type="compositionally biased region" description="Low complexity" evidence="1">
    <location>
        <begin position="31"/>
        <end position="52"/>
    </location>
</feature>
<evidence type="ECO:0000256" key="1">
    <source>
        <dbReference type="SAM" id="MobiDB-lite"/>
    </source>
</evidence>
<keyword evidence="2" id="KW-0732">Signal</keyword>
<evidence type="ECO:0000256" key="2">
    <source>
        <dbReference type="SAM" id="SignalP"/>
    </source>
</evidence>
<name>A0A7L5E3M3_9SPHI</name>
<feature type="compositionally biased region" description="Basic and acidic residues" evidence="1">
    <location>
        <begin position="53"/>
        <end position="62"/>
    </location>
</feature>
<feature type="chain" id="PRO_5029572004" evidence="2">
    <location>
        <begin position="19"/>
        <end position="62"/>
    </location>
</feature>
<protein>
    <submittedName>
        <fullName evidence="3">Entericidin</fullName>
    </submittedName>
</protein>
<dbReference type="Proteomes" id="UP000503278">
    <property type="component" value="Chromosome"/>
</dbReference>
<gene>
    <name evidence="3" type="ORF">HH214_19745</name>
</gene>
<organism evidence="3 4">
    <name type="scientific">Mucilaginibacter robiniae</name>
    <dbReference type="NCBI Taxonomy" id="2728022"/>
    <lineage>
        <taxon>Bacteria</taxon>
        <taxon>Pseudomonadati</taxon>
        <taxon>Bacteroidota</taxon>
        <taxon>Sphingobacteriia</taxon>
        <taxon>Sphingobacteriales</taxon>
        <taxon>Sphingobacteriaceae</taxon>
        <taxon>Mucilaginibacter</taxon>
    </lineage>
</organism>